<keyword evidence="2" id="KW-0663">Pyridoxal phosphate</keyword>
<dbReference type="InterPro" id="IPR036052">
    <property type="entry name" value="TrpB-like_PALP_sf"/>
</dbReference>
<evidence type="ECO:0000256" key="3">
    <source>
        <dbReference type="ARBA" id="ARBA00023239"/>
    </source>
</evidence>
<dbReference type="SUPFAM" id="SSF53686">
    <property type="entry name" value="Tryptophan synthase beta subunit-like PLP-dependent enzymes"/>
    <property type="match status" value="1"/>
</dbReference>
<proteinExistence type="predicted"/>
<dbReference type="InterPro" id="IPR001926">
    <property type="entry name" value="TrpB-like_PALP"/>
</dbReference>
<dbReference type="AlphaFoldDB" id="A0A7C2AUW3"/>
<dbReference type="PANTHER" id="PTHR48078:SF7">
    <property type="entry name" value="BLL6502 PROTEIN"/>
    <property type="match status" value="1"/>
</dbReference>
<dbReference type="PANTHER" id="PTHR48078">
    <property type="entry name" value="THREONINE DEHYDRATASE, MITOCHONDRIAL-RELATED"/>
    <property type="match status" value="1"/>
</dbReference>
<protein>
    <submittedName>
        <fullName evidence="5">Threonine dehydratase</fullName>
    </submittedName>
</protein>
<gene>
    <name evidence="5" type="ORF">ENP23_03440</name>
</gene>
<comment type="caution">
    <text evidence="5">The sequence shown here is derived from an EMBL/GenBank/DDBJ whole genome shotgun (WGS) entry which is preliminary data.</text>
</comment>
<evidence type="ECO:0000256" key="1">
    <source>
        <dbReference type="ARBA" id="ARBA00001933"/>
    </source>
</evidence>
<dbReference type="GO" id="GO:0009097">
    <property type="term" value="P:isoleucine biosynthetic process"/>
    <property type="evidence" value="ECO:0007669"/>
    <property type="project" value="TreeGrafter"/>
</dbReference>
<organism evidence="5">
    <name type="scientific">Pseudomonas graminis</name>
    <dbReference type="NCBI Taxonomy" id="158627"/>
    <lineage>
        <taxon>Bacteria</taxon>
        <taxon>Pseudomonadati</taxon>
        <taxon>Pseudomonadota</taxon>
        <taxon>Gammaproteobacteria</taxon>
        <taxon>Pseudomonadales</taxon>
        <taxon>Pseudomonadaceae</taxon>
        <taxon>Pseudomonas</taxon>
    </lineage>
</organism>
<evidence type="ECO:0000259" key="4">
    <source>
        <dbReference type="Pfam" id="PF00291"/>
    </source>
</evidence>
<evidence type="ECO:0000313" key="5">
    <source>
        <dbReference type="EMBL" id="HEF24808.1"/>
    </source>
</evidence>
<dbReference type="GO" id="GO:0004794">
    <property type="term" value="F:threonine deaminase activity"/>
    <property type="evidence" value="ECO:0007669"/>
    <property type="project" value="TreeGrafter"/>
</dbReference>
<dbReference type="GO" id="GO:0006567">
    <property type="term" value="P:L-threonine catabolic process"/>
    <property type="evidence" value="ECO:0007669"/>
    <property type="project" value="TreeGrafter"/>
</dbReference>
<sequence>MHGLTRDDIEQAARQVYAVMPPTAQYAWPLLAERLNSTVWVKHENHTPTGAFKVRGGITFIHWLKRTYPSVNGIVTATRGNHGQSLALAATALGLSALIVVPEGNSPEKNNAMRALGGTVIECGRDFDEAREEAARLADLHGHYLVPPFHIELLKGVATYALELFMAAPDLDTVYVPIGCGSGICGVIAARDALGLKTKVVGVVSTEAAAAKCSFEEGTILQTPSANTFADGLAVRRPIPAAFAIYRSGAQRIVAVSEEEIAEAMRVYYTDTHNLAEGAGAAALAALIQERRAMAGKTVGVILSGGNVDRSVYARVIG</sequence>
<comment type="cofactor">
    <cofactor evidence="1">
        <name>pyridoxal 5'-phosphate</name>
        <dbReference type="ChEBI" id="CHEBI:597326"/>
    </cofactor>
</comment>
<feature type="domain" description="Tryptophan synthase beta chain-like PALP" evidence="4">
    <location>
        <begin position="27"/>
        <end position="305"/>
    </location>
</feature>
<dbReference type="GO" id="GO:0003941">
    <property type="term" value="F:L-serine ammonia-lyase activity"/>
    <property type="evidence" value="ECO:0007669"/>
    <property type="project" value="TreeGrafter"/>
</dbReference>
<dbReference type="GO" id="GO:0006565">
    <property type="term" value="P:L-serine catabolic process"/>
    <property type="evidence" value="ECO:0007669"/>
    <property type="project" value="TreeGrafter"/>
</dbReference>
<name>A0A7C2AUW3_9PSED</name>
<dbReference type="InterPro" id="IPR050147">
    <property type="entry name" value="Ser/Thr_Dehydratase"/>
</dbReference>
<dbReference type="Pfam" id="PF00291">
    <property type="entry name" value="PALP"/>
    <property type="match status" value="1"/>
</dbReference>
<dbReference type="NCBIfam" id="NF004771">
    <property type="entry name" value="PRK06110.1"/>
    <property type="match status" value="1"/>
</dbReference>
<keyword evidence="3" id="KW-0456">Lyase</keyword>
<dbReference type="EMBL" id="DSIN01000011">
    <property type="protein sequence ID" value="HEF24808.1"/>
    <property type="molecule type" value="Genomic_DNA"/>
</dbReference>
<reference evidence="5" key="1">
    <citation type="journal article" date="2020" name="mSystems">
        <title>Genome- and Community-Level Interaction Insights into Carbon Utilization and Element Cycling Functions of Hydrothermarchaeota in Hydrothermal Sediment.</title>
        <authorList>
            <person name="Zhou Z."/>
            <person name="Liu Y."/>
            <person name="Xu W."/>
            <person name="Pan J."/>
            <person name="Luo Z.H."/>
            <person name="Li M."/>
        </authorList>
    </citation>
    <scope>NUCLEOTIDE SEQUENCE [LARGE SCALE GENOMIC DNA]</scope>
    <source>
        <strain evidence="5">SpSt-200</strain>
    </source>
</reference>
<accession>A0A7C2AUW3</accession>
<evidence type="ECO:0000256" key="2">
    <source>
        <dbReference type="ARBA" id="ARBA00022898"/>
    </source>
</evidence>
<dbReference type="Gene3D" id="3.40.50.1100">
    <property type="match status" value="2"/>
</dbReference>